<evidence type="ECO:0000313" key="2">
    <source>
        <dbReference type="Proteomes" id="UP000198620"/>
    </source>
</evidence>
<dbReference type="AlphaFoldDB" id="A0A1H7GPA4"/>
<proteinExistence type="predicted"/>
<name>A0A1H7GPA4_9PROT</name>
<evidence type="ECO:0000313" key="1">
    <source>
        <dbReference type="EMBL" id="SEK40003.1"/>
    </source>
</evidence>
<gene>
    <name evidence="1" type="ORF">SAMN05216387_101344</name>
</gene>
<sequence length="99" mass="11731">MIWFWYLPLIKYVTNNNRAAELPSFEHVKLSQNEFGLLDPRTADGVFRYWHQWHPLLAPIGTFCHLIQIDTLISEYIPDFDRPKNANQELADIKEFALK</sequence>
<organism evidence="1 2">
    <name type="scientific">Nitrosovibrio tenuis</name>
    <dbReference type="NCBI Taxonomy" id="1233"/>
    <lineage>
        <taxon>Bacteria</taxon>
        <taxon>Pseudomonadati</taxon>
        <taxon>Pseudomonadota</taxon>
        <taxon>Betaproteobacteria</taxon>
        <taxon>Nitrosomonadales</taxon>
        <taxon>Nitrosomonadaceae</taxon>
        <taxon>Nitrosovibrio</taxon>
    </lineage>
</organism>
<reference evidence="1 2" key="1">
    <citation type="submission" date="2016-10" db="EMBL/GenBank/DDBJ databases">
        <authorList>
            <person name="de Groot N.N."/>
        </authorList>
    </citation>
    <scope>NUCLEOTIDE SEQUENCE [LARGE SCALE GENOMIC DNA]</scope>
    <source>
        <strain evidence="1 2">Nv1</strain>
    </source>
</reference>
<protein>
    <submittedName>
        <fullName evidence="1">Uncharacterized protein</fullName>
    </submittedName>
</protein>
<keyword evidence="2" id="KW-1185">Reference proteome</keyword>
<accession>A0A1H7GPA4</accession>
<dbReference type="Proteomes" id="UP000198620">
    <property type="component" value="Unassembled WGS sequence"/>
</dbReference>
<dbReference type="EMBL" id="FOBH01000001">
    <property type="protein sequence ID" value="SEK40003.1"/>
    <property type="molecule type" value="Genomic_DNA"/>
</dbReference>